<dbReference type="OrthoDB" id="10047985at2759"/>
<proteinExistence type="predicted"/>
<name>A0A2T7PB97_POMCA</name>
<dbReference type="Pfam" id="PF15175">
    <property type="entry name" value="SPATA24"/>
    <property type="match status" value="1"/>
</dbReference>
<evidence type="ECO:0000313" key="4">
    <source>
        <dbReference type="Proteomes" id="UP000245119"/>
    </source>
</evidence>
<accession>A0A2T7PB97</accession>
<dbReference type="PANTHER" id="PTHR35155">
    <property type="entry name" value="SPERMATOGENESIS-ASSOCIATED PROTEIN 24"/>
    <property type="match status" value="1"/>
</dbReference>
<comment type="caution">
    <text evidence="3">The sequence shown here is derived from an EMBL/GenBank/DDBJ whole genome shotgun (WGS) entry which is preliminary data.</text>
</comment>
<dbReference type="Proteomes" id="UP000245119">
    <property type="component" value="Linkage Group LG5"/>
</dbReference>
<sequence length="246" mass="28846">MATNQGVVAEEERLHDLFVGDCGDGPAHESSEQSNIKESSTPPDLIVQRQLRDVTFQESFMKENLVSKEEHVMKIQEFEHALQEKYVPREEYDSVLQQLENEQQLHAKTKLKLLEVTDRLDFTLEELEILNRQMMKEKESFQQMVDSMRSQIAKGKNWNEELETKYAALQQRCQELEGRLTSRETTIEILEAQLQKQQKQCERKIEEIEVERQQDQYVARMLDQPSRGRSKVCCSSKVTCGHKLKR</sequence>
<dbReference type="EMBL" id="PZQS01000005">
    <property type="protein sequence ID" value="PVD30693.1"/>
    <property type="molecule type" value="Genomic_DNA"/>
</dbReference>
<organism evidence="3 4">
    <name type="scientific">Pomacea canaliculata</name>
    <name type="common">Golden apple snail</name>
    <dbReference type="NCBI Taxonomy" id="400727"/>
    <lineage>
        <taxon>Eukaryota</taxon>
        <taxon>Metazoa</taxon>
        <taxon>Spiralia</taxon>
        <taxon>Lophotrochozoa</taxon>
        <taxon>Mollusca</taxon>
        <taxon>Gastropoda</taxon>
        <taxon>Caenogastropoda</taxon>
        <taxon>Architaenioglossa</taxon>
        <taxon>Ampullarioidea</taxon>
        <taxon>Ampullariidae</taxon>
        <taxon>Pomacea</taxon>
    </lineage>
</organism>
<dbReference type="GO" id="GO:0003677">
    <property type="term" value="F:DNA binding"/>
    <property type="evidence" value="ECO:0007669"/>
    <property type="project" value="TreeGrafter"/>
</dbReference>
<dbReference type="AlphaFoldDB" id="A0A2T7PB97"/>
<reference evidence="3 4" key="1">
    <citation type="submission" date="2018-04" db="EMBL/GenBank/DDBJ databases">
        <title>The genome of golden apple snail Pomacea canaliculata provides insight into stress tolerance and invasive adaptation.</title>
        <authorList>
            <person name="Liu C."/>
            <person name="Liu B."/>
            <person name="Ren Y."/>
            <person name="Zhang Y."/>
            <person name="Wang H."/>
            <person name="Li S."/>
            <person name="Jiang F."/>
            <person name="Yin L."/>
            <person name="Zhang G."/>
            <person name="Qian W."/>
            <person name="Fan W."/>
        </authorList>
    </citation>
    <scope>NUCLEOTIDE SEQUENCE [LARGE SCALE GENOMIC DNA]</scope>
    <source>
        <strain evidence="3">SZHN2017</strain>
        <tissue evidence="3">Muscle</tissue>
    </source>
</reference>
<keyword evidence="1" id="KW-0175">Coiled coil</keyword>
<dbReference type="GO" id="GO:0005634">
    <property type="term" value="C:nucleus"/>
    <property type="evidence" value="ECO:0007669"/>
    <property type="project" value="TreeGrafter"/>
</dbReference>
<protein>
    <submittedName>
        <fullName evidence="3">Uncharacterized protein</fullName>
    </submittedName>
</protein>
<feature type="region of interest" description="Disordered" evidence="2">
    <location>
        <begin position="17"/>
        <end position="43"/>
    </location>
</feature>
<evidence type="ECO:0000313" key="3">
    <source>
        <dbReference type="EMBL" id="PVD30693.1"/>
    </source>
</evidence>
<gene>
    <name evidence="3" type="ORF">C0Q70_09967</name>
</gene>
<feature type="coiled-coil region" evidence="1">
    <location>
        <begin position="113"/>
        <end position="216"/>
    </location>
</feature>
<dbReference type="GO" id="GO:0005737">
    <property type="term" value="C:cytoplasm"/>
    <property type="evidence" value="ECO:0007669"/>
    <property type="project" value="TreeGrafter"/>
</dbReference>
<evidence type="ECO:0000256" key="2">
    <source>
        <dbReference type="SAM" id="MobiDB-lite"/>
    </source>
</evidence>
<dbReference type="STRING" id="400727.A0A2T7PB97"/>
<evidence type="ECO:0000256" key="1">
    <source>
        <dbReference type="SAM" id="Coils"/>
    </source>
</evidence>
<dbReference type="PANTHER" id="PTHR35155:SF1">
    <property type="entry name" value="SPERMATOGENESIS-ASSOCIATED PROTEIN 24"/>
    <property type="match status" value="1"/>
</dbReference>
<keyword evidence="4" id="KW-1185">Reference proteome</keyword>
<dbReference type="InterPro" id="IPR029176">
    <property type="entry name" value="SPATA24"/>
</dbReference>
<feature type="compositionally biased region" description="Polar residues" evidence="2">
    <location>
        <begin position="32"/>
        <end position="42"/>
    </location>
</feature>